<dbReference type="HOGENOM" id="CLU_2498561_0_0_1"/>
<protein>
    <submittedName>
        <fullName evidence="1">Uncharacterized protein</fullName>
    </submittedName>
</protein>
<organism evidence="1">
    <name type="scientific">Talaromyces marneffei PM1</name>
    <dbReference type="NCBI Taxonomy" id="1077442"/>
    <lineage>
        <taxon>Eukaryota</taxon>
        <taxon>Fungi</taxon>
        <taxon>Dikarya</taxon>
        <taxon>Ascomycota</taxon>
        <taxon>Pezizomycotina</taxon>
        <taxon>Eurotiomycetes</taxon>
        <taxon>Eurotiomycetidae</taxon>
        <taxon>Eurotiales</taxon>
        <taxon>Trichocomaceae</taxon>
        <taxon>Talaromyces</taxon>
        <taxon>Talaromyces sect. Talaromyces</taxon>
    </lineage>
</organism>
<proteinExistence type="predicted"/>
<name>A0A093VZG6_TALMA</name>
<sequence length="106" mass="12018">MASAQESPKKRIVWTPELNKQLFVTLINCLEPSAINYFKVAANLGEAHLLVFHAKVAETTNNLHETGFSRDIVYKRIYDIKKKGVNMVEKSTPKKRKVVTDADENS</sequence>
<comment type="caution">
    <text evidence="1">The sequence shown here is derived from an EMBL/GenBank/DDBJ whole genome shotgun (WGS) entry which is preliminary data.</text>
</comment>
<reference evidence="1" key="2">
    <citation type="journal article" date="2014" name="PLoS Genet.">
        <title>Signature gene expression reveals novel clues to the molecular mechanisms of dimorphic transition in Penicillium marneffei.</title>
        <authorList>
            <person name="Yang E."/>
            <person name="Wang G."/>
            <person name="Cai J."/>
            <person name="Woo P.C."/>
            <person name="Lau S.K."/>
            <person name="Yuen K.-Y."/>
            <person name="Chow W.-N."/>
            <person name="Lin X."/>
        </authorList>
    </citation>
    <scope>NUCLEOTIDE SEQUENCE</scope>
    <source>
        <strain evidence="1">PM1</strain>
    </source>
</reference>
<dbReference type="AlphaFoldDB" id="A0A093VZG6"/>
<reference key="1">
    <citation type="journal article" date="2014" name="PLoS Genet.">
        <title>Signature Gene Expression Reveals Novel Clues to the Molecular Mechanisms of Dimorphic Transition in Penicillium marneffei.</title>
        <authorList>
            <person name="Yang E."/>
            <person name="Wang G."/>
            <person name="Cai J."/>
            <person name="Woo P.C."/>
            <person name="Lau S.K."/>
            <person name="Yuen K.-Y."/>
            <person name="Chow W.-N."/>
            <person name="Lin X."/>
        </authorList>
    </citation>
    <scope>NUCLEOTIDE SEQUENCE [LARGE SCALE GENOMIC DNA]</scope>
    <source>
        <strain>PM1</strain>
    </source>
</reference>
<evidence type="ECO:0000313" key="1">
    <source>
        <dbReference type="EMBL" id="KFX51986.1"/>
    </source>
</evidence>
<gene>
    <name evidence="1" type="ORF">GQ26_0043270</name>
</gene>
<dbReference type="EMBL" id="JPOX01000004">
    <property type="protein sequence ID" value="KFX51986.1"/>
    <property type="molecule type" value="Genomic_DNA"/>
</dbReference>
<accession>A0A093VZG6</accession>